<evidence type="ECO:0000256" key="2">
    <source>
        <dbReference type="ARBA" id="ARBA00022475"/>
    </source>
</evidence>
<feature type="transmembrane region" description="Helical" evidence="6">
    <location>
        <begin position="153"/>
        <end position="170"/>
    </location>
</feature>
<gene>
    <name evidence="7" type="ORF">ASZ90_012809</name>
</gene>
<keyword evidence="3 6" id="KW-0812">Transmembrane</keyword>
<sequence>MNERLKATLFAALMSLASIIFILYYTDADISWELISRVNGWFLFLAVALHVLSWMLYALRLKLLASMAGHQIAFPLSFRCTLASNFLAAITPSSAGGEPLRIKVLADDGMSYGAATAVVISERLLDSIFFLTSLAFFLMVSGFFAGFGLKVGAIFLLFLLVSLAFLRQLIIRPKRVARLMEWIKKKTGNRAIVLTIEREIWLFRDAGIQLAKETMRCLPVLVVMTALIWFSDFLVPSALLAGMAQDPSILLSVTAQNILAILSLLPLTPGASGIAELGMSYLYSTFVSPALLLPLIVLWRLITYFLNIVIGAAFAGATINGMMKK</sequence>
<keyword evidence="2" id="KW-1003">Cell membrane</keyword>
<evidence type="ECO:0000256" key="5">
    <source>
        <dbReference type="ARBA" id="ARBA00023136"/>
    </source>
</evidence>
<feature type="transmembrane region" description="Helical" evidence="6">
    <location>
        <begin position="304"/>
        <end position="323"/>
    </location>
</feature>
<dbReference type="EMBL" id="LNQE01001437">
    <property type="protein sequence ID" value="KUG17490.1"/>
    <property type="molecule type" value="Genomic_DNA"/>
</dbReference>
<feature type="transmembrane region" description="Helical" evidence="6">
    <location>
        <begin position="38"/>
        <end position="59"/>
    </location>
</feature>
<protein>
    <recommendedName>
        <fullName evidence="8">Integral membrane protein</fullName>
    </recommendedName>
</protein>
<organism evidence="7">
    <name type="scientific">hydrocarbon metagenome</name>
    <dbReference type="NCBI Taxonomy" id="938273"/>
    <lineage>
        <taxon>unclassified sequences</taxon>
        <taxon>metagenomes</taxon>
        <taxon>ecological metagenomes</taxon>
    </lineage>
</organism>
<dbReference type="PANTHER" id="PTHR37693:SF1">
    <property type="entry name" value="INTEGRAL MEMBRANE PROTEIN"/>
    <property type="match status" value="1"/>
</dbReference>
<name>A0A0W8FA73_9ZZZZ</name>
<dbReference type="Pfam" id="PF03706">
    <property type="entry name" value="LPG_synthase_TM"/>
    <property type="match status" value="1"/>
</dbReference>
<comment type="subcellular location">
    <subcellularLocation>
        <location evidence="1">Cell membrane</location>
        <topology evidence="1">Multi-pass membrane protein</topology>
    </subcellularLocation>
</comment>
<dbReference type="AlphaFoldDB" id="A0A0W8FA73"/>
<feature type="transmembrane region" description="Helical" evidence="6">
    <location>
        <begin position="218"/>
        <end position="243"/>
    </location>
</feature>
<evidence type="ECO:0000256" key="1">
    <source>
        <dbReference type="ARBA" id="ARBA00004651"/>
    </source>
</evidence>
<reference evidence="7" key="1">
    <citation type="journal article" date="2015" name="Proc. Natl. Acad. Sci. U.S.A.">
        <title>Networks of energetic and metabolic interactions define dynamics in microbial communities.</title>
        <authorList>
            <person name="Embree M."/>
            <person name="Liu J.K."/>
            <person name="Al-Bassam M.M."/>
            <person name="Zengler K."/>
        </authorList>
    </citation>
    <scope>NUCLEOTIDE SEQUENCE</scope>
</reference>
<evidence type="ECO:0000313" key="7">
    <source>
        <dbReference type="EMBL" id="KUG17490.1"/>
    </source>
</evidence>
<comment type="caution">
    <text evidence="7">The sequence shown here is derived from an EMBL/GenBank/DDBJ whole genome shotgun (WGS) entry which is preliminary data.</text>
</comment>
<dbReference type="InterPro" id="IPR022791">
    <property type="entry name" value="L-PG_synthase/AglD"/>
</dbReference>
<dbReference type="NCBIfam" id="TIGR00374">
    <property type="entry name" value="flippase-like domain"/>
    <property type="match status" value="1"/>
</dbReference>
<accession>A0A0W8FA73</accession>
<keyword evidence="4 6" id="KW-1133">Transmembrane helix</keyword>
<evidence type="ECO:0008006" key="8">
    <source>
        <dbReference type="Google" id="ProtNLM"/>
    </source>
</evidence>
<feature type="transmembrane region" description="Helical" evidence="6">
    <location>
        <begin position="128"/>
        <end position="147"/>
    </location>
</feature>
<dbReference type="GO" id="GO:0005886">
    <property type="term" value="C:plasma membrane"/>
    <property type="evidence" value="ECO:0007669"/>
    <property type="project" value="UniProtKB-SubCell"/>
</dbReference>
<evidence type="ECO:0000256" key="6">
    <source>
        <dbReference type="SAM" id="Phobius"/>
    </source>
</evidence>
<evidence type="ECO:0000256" key="3">
    <source>
        <dbReference type="ARBA" id="ARBA00022692"/>
    </source>
</evidence>
<proteinExistence type="predicted"/>
<dbReference type="PANTHER" id="PTHR37693">
    <property type="entry name" value="PHOSPHATIDYLGLYCEROL LYSYLTRANSFERASE"/>
    <property type="match status" value="1"/>
</dbReference>
<feature type="transmembrane region" description="Helical" evidence="6">
    <location>
        <begin position="7"/>
        <end position="26"/>
    </location>
</feature>
<feature type="transmembrane region" description="Helical" evidence="6">
    <location>
        <begin position="280"/>
        <end position="298"/>
    </location>
</feature>
<keyword evidence="5 6" id="KW-0472">Membrane</keyword>
<evidence type="ECO:0000256" key="4">
    <source>
        <dbReference type="ARBA" id="ARBA00022989"/>
    </source>
</evidence>